<keyword evidence="3" id="KW-0238">DNA-binding</keyword>
<dbReference type="Proteomes" id="UP000321126">
    <property type="component" value="Unassembled WGS sequence"/>
</dbReference>
<evidence type="ECO:0000256" key="2">
    <source>
        <dbReference type="ARBA" id="ARBA00023015"/>
    </source>
</evidence>
<gene>
    <name evidence="8" type="ORF">FOT62_06700</name>
</gene>
<feature type="domain" description="HTH rpiR-type" evidence="6">
    <location>
        <begin position="1"/>
        <end position="77"/>
    </location>
</feature>
<keyword evidence="1" id="KW-0678">Repressor</keyword>
<reference evidence="8 9" key="1">
    <citation type="submission" date="2019-07" db="EMBL/GenBank/DDBJ databases">
        <title>Serratia strains were isolated from fresh produce.</title>
        <authorList>
            <person name="Cho G.-S."/>
            <person name="Stein M."/>
            <person name="Lee W."/>
            <person name="Suh S.H."/>
            <person name="Franz C.M.A.P."/>
        </authorList>
    </citation>
    <scope>NUCLEOTIDE SEQUENCE [LARGE SCALE GENOMIC DNA]</scope>
    <source>
        <strain evidence="8 9">S16</strain>
    </source>
</reference>
<dbReference type="Gene3D" id="1.10.10.10">
    <property type="entry name" value="Winged helix-like DNA-binding domain superfamily/Winged helix DNA-binding domain"/>
    <property type="match status" value="1"/>
</dbReference>
<sequence>MNTLDKIQSHLERLSKSERKVAEVILASPQTAIHSSIATLARMADVSEPTVNRFCRRLDTKGFPDFKLHLAQSLANGTPYVNRNVEEDDSVDSYTSKIFESVMASLDTVKANLDIAAINRAVDLLTQAKKISFFGLGASAAVAHDAMNKFFRFNIPVVYFDDIVMQRMSCMNSGEGDVVVLISHTGRTKNLVEMAHLARENDATVLAITSRDTPLAQAATLALLLDVPEDTDVYMPMVSRIAQLTLIDVLATGFTLRRGAKFRDNLKRVKEALKESRFDKGVVIPNSFDS</sequence>
<dbReference type="GO" id="GO:1901135">
    <property type="term" value="P:carbohydrate derivative metabolic process"/>
    <property type="evidence" value="ECO:0007669"/>
    <property type="project" value="InterPro"/>
</dbReference>
<name>A0A3E2EJE1_SERMA</name>
<dbReference type="FunFam" id="1.10.10.10:FF:000060">
    <property type="entry name" value="DNA-binding transcriptional regulator HexR"/>
    <property type="match status" value="1"/>
</dbReference>
<accession>A0A0P0QFG4</accession>
<evidence type="ECO:0000259" key="7">
    <source>
        <dbReference type="PROSITE" id="PS51464"/>
    </source>
</evidence>
<evidence type="ECO:0000256" key="3">
    <source>
        <dbReference type="ARBA" id="ARBA00023125"/>
    </source>
</evidence>
<dbReference type="GO" id="GO:0097367">
    <property type="term" value="F:carbohydrate derivative binding"/>
    <property type="evidence" value="ECO:0007669"/>
    <property type="project" value="InterPro"/>
</dbReference>
<evidence type="ECO:0000256" key="5">
    <source>
        <dbReference type="ARBA" id="ARBA00074023"/>
    </source>
</evidence>
<keyword evidence="4" id="KW-0804">Transcription</keyword>
<evidence type="ECO:0000256" key="4">
    <source>
        <dbReference type="ARBA" id="ARBA00023163"/>
    </source>
</evidence>
<dbReference type="InterPro" id="IPR001347">
    <property type="entry name" value="SIS_dom"/>
</dbReference>
<dbReference type="CDD" id="cd05013">
    <property type="entry name" value="SIS_RpiR"/>
    <property type="match status" value="1"/>
</dbReference>
<proteinExistence type="predicted"/>
<dbReference type="InterPro" id="IPR046348">
    <property type="entry name" value="SIS_dom_sf"/>
</dbReference>
<dbReference type="SUPFAM" id="SSF46689">
    <property type="entry name" value="Homeodomain-like"/>
    <property type="match status" value="1"/>
</dbReference>
<dbReference type="EMBL" id="VOUQ01000002">
    <property type="protein sequence ID" value="TXE37020.1"/>
    <property type="molecule type" value="Genomic_DNA"/>
</dbReference>
<dbReference type="InterPro" id="IPR036388">
    <property type="entry name" value="WH-like_DNA-bd_sf"/>
</dbReference>
<dbReference type="PANTHER" id="PTHR30514:SF1">
    <property type="entry name" value="HTH-TYPE TRANSCRIPTIONAL REGULATOR HEXR-RELATED"/>
    <property type="match status" value="1"/>
</dbReference>
<keyword evidence="2" id="KW-0805">Transcription regulation</keyword>
<dbReference type="PROSITE" id="PS51071">
    <property type="entry name" value="HTH_RPIR"/>
    <property type="match status" value="1"/>
</dbReference>
<comment type="caution">
    <text evidence="8">The sequence shown here is derived from an EMBL/GenBank/DDBJ whole genome shotgun (WGS) entry which is preliminary data.</text>
</comment>
<dbReference type="AlphaFoldDB" id="A0A3E2EJE1"/>
<dbReference type="InterPro" id="IPR047640">
    <property type="entry name" value="RpiR-like"/>
</dbReference>
<dbReference type="RefSeq" id="WP_016927443.1">
    <property type="nucleotide sequence ID" value="NZ_AP019009.1"/>
</dbReference>
<dbReference type="InterPro" id="IPR009057">
    <property type="entry name" value="Homeodomain-like_sf"/>
</dbReference>
<dbReference type="Pfam" id="PF01380">
    <property type="entry name" value="SIS"/>
    <property type="match status" value="1"/>
</dbReference>
<dbReference type="OrthoDB" id="257751at2"/>
<feature type="domain" description="SIS" evidence="7">
    <location>
        <begin position="121"/>
        <end position="260"/>
    </location>
</feature>
<dbReference type="PANTHER" id="PTHR30514">
    <property type="entry name" value="GLUCOKINASE"/>
    <property type="match status" value="1"/>
</dbReference>
<evidence type="ECO:0000313" key="9">
    <source>
        <dbReference type="Proteomes" id="UP000321126"/>
    </source>
</evidence>
<evidence type="ECO:0000259" key="6">
    <source>
        <dbReference type="PROSITE" id="PS51071"/>
    </source>
</evidence>
<dbReference type="Pfam" id="PF01418">
    <property type="entry name" value="HTH_6"/>
    <property type="match status" value="1"/>
</dbReference>
<evidence type="ECO:0000313" key="8">
    <source>
        <dbReference type="EMBL" id="TXE37020.1"/>
    </source>
</evidence>
<protein>
    <recommendedName>
        <fullName evidence="5">HTH-type transcriptional regulator HexR</fullName>
    </recommendedName>
</protein>
<dbReference type="NCBIfam" id="NF008451">
    <property type="entry name" value="PRK11302.1"/>
    <property type="match status" value="1"/>
</dbReference>
<accession>A0A3E2EJE1</accession>
<dbReference type="GO" id="GO:0003700">
    <property type="term" value="F:DNA-binding transcription factor activity"/>
    <property type="evidence" value="ECO:0007669"/>
    <property type="project" value="InterPro"/>
</dbReference>
<dbReference type="InterPro" id="IPR000281">
    <property type="entry name" value="HTH_RpiR"/>
</dbReference>
<dbReference type="Gene3D" id="3.40.50.10490">
    <property type="entry name" value="Glucose-6-phosphate isomerase like protein, domain 1"/>
    <property type="match status" value="1"/>
</dbReference>
<organism evidence="8 9">
    <name type="scientific">Serratia marcescens</name>
    <dbReference type="NCBI Taxonomy" id="615"/>
    <lineage>
        <taxon>Bacteria</taxon>
        <taxon>Pseudomonadati</taxon>
        <taxon>Pseudomonadota</taxon>
        <taxon>Gammaproteobacteria</taxon>
        <taxon>Enterobacterales</taxon>
        <taxon>Yersiniaceae</taxon>
        <taxon>Serratia</taxon>
    </lineage>
</organism>
<dbReference type="GO" id="GO:0003677">
    <property type="term" value="F:DNA binding"/>
    <property type="evidence" value="ECO:0007669"/>
    <property type="project" value="UniProtKB-KW"/>
</dbReference>
<dbReference type="InterPro" id="IPR035472">
    <property type="entry name" value="RpiR-like_SIS"/>
</dbReference>
<evidence type="ECO:0000256" key="1">
    <source>
        <dbReference type="ARBA" id="ARBA00022491"/>
    </source>
</evidence>
<dbReference type="SUPFAM" id="SSF53697">
    <property type="entry name" value="SIS domain"/>
    <property type="match status" value="1"/>
</dbReference>
<dbReference type="FunFam" id="3.40.50.10490:FF:000009">
    <property type="entry name" value="DNA-binding transcriptional regulator HexR"/>
    <property type="match status" value="1"/>
</dbReference>
<dbReference type="PROSITE" id="PS51464">
    <property type="entry name" value="SIS"/>
    <property type="match status" value="1"/>
</dbReference>